<evidence type="ECO:0000313" key="9">
    <source>
        <dbReference type="Proteomes" id="UP000019225"/>
    </source>
</evidence>
<dbReference type="STRING" id="1449976.KALB_1512"/>
<dbReference type="PANTHER" id="PTHR20854:SF4">
    <property type="entry name" value="INOSITOL-1-MONOPHOSPHATASE-RELATED"/>
    <property type="match status" value="1"/>
</dbReference>
<dbReference type="eggNOG" id="COG0483">
    <property type="taxonomic scope" value="Bacteria"/>
</dbReference>
<feature type="binding site" evidence="6">
    <location>
        <position position="84"/>
    </location>
    <ligand>
        <name>Mg(2+)</name>
        <dbReference type="ChEBI" id="CHEBI:18420"/>
        <label>1</label>
        <note>catalytic</note>
    </ligand>
</feature>
<dbReference type="GO" id="GO:0006020">
    <property type="term" value="P:inositol metabolic process"/>
    <property type="evidence" value="ECO:0007669"/>
    <property type="project" value="TreeGrafter"/>
</dbReference>
<keyword evidence="5 6" id="KW-0460">Magnesium</keyword>
<evidence type="ECO:0000256" key="1">
    <source>
        <dbReference type="ARBA" id="ARBA00001033"/>
    </source>
</evidence>
<reference evidence="8 9" key="1">
    <citation type="journal article" date="2014" name="BMC Genomics">
        <title>Complete genome sequence of producer of the glycopeptide antibiotic Aculeximycin Kutzneria albida DSM 43870T, a representative of minor genus of Pseudonocardiaceae.</title>
        <authorList>
            <person name="Rebets Y."/>
            <person name="Tokovenko B."/>
            <person name="Lushchyk I."/>
            <person name="Ruckert C."/>
            <person name="Zaburannyi N."/>
            <person name="Bechthold A."/>
            <person name="Kalinowski J."/>
            <person name="Luzhetskyy A."/>
        </authorList>
    </citation>
    <scope>NUCLEOTIDE SEQUENCE [LARGE SCALE GENOMIC DNA]</scope>
    <source>
        <strain evidence="8">DSM 43870</strain>
    </source>
</reference>
<dbReference type="HOGENOM" id="CLU_044118_0_2_11"/>
<protein>
    <recommendedName>
        <fullName evidence="7">Inositol-1-monophosphatase</fullName>
        <ecNumber evidence="7">3.1.3.25</ecNumber>
    </recommendedName>
</protein>
<dbReference type="InterPro" id="IPR000760">
    <property type="entry name" value="Inositol_monophosphatase-like"/>
</dbReference>
<evidence type="ECO:0000313" key="8">
    <source>
        <dbReference type="EMBL" id="AHH94885.1"/>
    </source>
</evidence>
<dbReference type="OrthoDB" id="9772456at2"/>
<evidence type="ECO:0000256" key="6">
    <source>
        <dbReference type="PIRSR" id="PIRSR600760-2"/>
    </source>
</evidence>
<evidence type="ECO:0000256" key="3">
    <source>
        <dbReference type="ARBA" id="ARBA00022723"/>
    </source>
</evidence>
<evidence type="ECO:0000256" key="4">
    <source>
        <dbReference type="ARBA" id="ARBA00022801"/>
    </source>
</evidence>
<name>W5W258_9PSEU</name>
<proteinExistence type="inferred from homology"/>
<keyword evidence="9" id="KW-1185">Reference proteome</keyword>
<dbReference type="PANTHER" id="PTHR20854">
    <property type="entry name" value="INOSITOL MONOPHOSPHATASE"/>
    <property type="match status" value="1"/>
</dbReference>
<evidence type="ECO:0000256" key="7">
    <source>
        <dbReference type="RuleBase" id="RU364068"/>
    </source>
</evidence>
<dbReference type="InterPro" id="IPR020583">
    <property type="entry name" value="Inositol_monoP_metal-BS"/>
</dbReference>
<feature type="binding site" evidence="6">
    <location>
        <position position="215"/>
    </location>
    <ligand>
        <name>Mg(2+)</name>
        <dbReference type="ChEBI" id="CHEBI:18420"/>
        <label>1</label>
        <note>catalytic</note>
    </ligand>
</feature>
<dbReference type="PRINTS" id="PR00377">
    <property type="entry name" value="IMPHPHTASES"/>
</dbReference>
<dbReference type="RefSeq" id="WP_081789240.1">
    <property type="nucleotide sequence ID" value="NZ_CP007155.1"/>
</dbReference>
<dbReference type="EC" id="3.1.3.25" evidence="7"/>
<keyword evidence="3 6" id="KW-0479">Metal-binding</keyword>
<keyword evidence="4 7" id="KW-0378">Hydrolase</keyword>
<accession>W5W258</accession>
<dbReference type="PROSITE" id="PS00629">
    <property type="entry name" value="IMP_1"/>
    <property type="match status" value="1"/>
</dbReference>
<organism evidence="8 9">
    <name type="scientific">Kutzneria albida DSM 43870</name>
    <dbReference type="NCBI Taxonomy" id="1449976"/>
    <lineage>
        <taxon>Bacteria</taxon>
        <taxon>Bacillati</taxon>
        <taxon>Actinomycetota</taxon>
        <taxon>Actinomycetes</taxon>
        <taxon>Pseudonocardiales</taxon>
        <taxon>Pseudonocardiaceae</taxon>
        <taxon>Kutzneria</taxon>
    </lineage>
</organism>
<evidence type="ECO:0000256" key="2">
    <source>
        <dbReference type="ARBA" id="ARBA00001946"/>
    </source>
</evidence>
<dbReference type="KEGG" id="kal:KALB_1512"/>
<dbReference type="EMBL" id="CP007155">
    <property type="protein sequence ID" value="AHH94885.1"/>
    <property type="molecule type" value="Genomic_DNA"/>
</dbReference>
<feature type="binding site" evidence="6">
    <location>
        <position position="66"/>
    </location>
    <ligand>
        <name>Mg(2+)</name>
        <dbReference type="ChEBI" id="CHEBI:18420"/>
        <label>1</label>
        <note>catalytic</note>
    </ligand>
</feature>
<comment type="similarity">
    <text evidence="7">Belongs to the inositol monophosphatase superfamily.</text>
</comment>
<feature type="binding site" evidence="6">
    <location>
        <position position="87"/>
    </location>
    <ligand>
        <name>Mg(2+)</name>
        <dbReference type="ChEBI" id="CHEBI:18420"/>
        <label>1</label>
        <note>catalytic</note>
    </ligand>
</feature>
<dbReference type="SUPFAM" id="SSF56655">
    <property type="entry name" value="Carbohydrate phosphatase"/>
    <property type="match status" value="1"/>
</dbReference>
<dbReference type="Pfam" id="PF00459">
    <property type="entry name" value="Inositol_P"/>
    <property type="match status" value="1"/>
</dbReference>
<comment type="cofactor">
    <cofactor evidence="2 6 7">
        <name>Mg(2+)</name>
        <dbReference type="ChEBI" id="CHEBI:18420"/>
    </cofactor>
</comment>
<sequence length="270" mass="28470">MRSAASLLNIAQTAVAIGVDLIKSSRPEYIQDKGDRDTVTEIDFEVERQIREYLQGATPEIGFLGEEEGVQAASGEAECFWTLDPVDGTANFVHGLPLCAVALALTCNSKAIVAVVATPFLDLHYSAAVGEGASVNGRPLKCSDTTELSKAIVSIGDYAVGENATDKNHKRIRLTTLLAENAERIRMFGSAAIDLVWVAEGRTDATVILSNKPWDTTAGVLIAREAGAIVVDVEGNPHTLESTATIAMTPALLDSLLPLVHAANLDGASG</sequence>
<dbReference type="AlphaFoldDB" id="W5W258"/>
<dbReference type="Gene3D" id="3.40.190.80">
    <property type="match status" value="1"/>
</dbReference>
<dbReference type="InterPro" id="IPR033942">
    <property type="entry name" value="IMPase"/>
</dbReference>
<dbReference type="Proteomes" id="UP000019225">
    <property type="component" value="Chromosome"/>
</dbReference>
<dbReference type="GO" id="GO:0008934">
    <property type="term" value="F:inositol monophosphate 1-phosphatase activity"/>
    <property type="evidence" value="ECO:0007669"/>
    <property type="project" value="InterPro"/>
</dbReference>
<dbReference type="GO" id="GO:0007165">
    <property type="term" value="P:signal transduction"/>
    <property type="evidence" value="ECO:0007669"/>
    <property type="project" value="TreeGrafter"/>
</dbReference>
<dbReference type="CDD" id="cd01639">
    <property type="entry name" value="IMPase"/>
    <property type="match status" value="1"/>
</dbReference>
<dbReference type="Gene3D" id="3.30.540.10">
    <property type="entry name" value="Fructose-1,6-Bisphosphatase, subunit A, domain 1"/>
    <property type="match status" value="1"/>
</dbReference>
<gene>
    <name evidence="8" type="ORF">KALB_1512</name>
</gene>
<evidence type="ECO:0000256" key="5">
    <source>
        <dbReference type="ARBA" id="ARBA00022842"/>
    </source>
</evidence>
<comment type="catalytic activity">
    <reaction evidence="1 7">
        <text>a myo-inositol phosphate + H2O = myo-inositol + phosphate</text>
        <dbReference type="Rhea" id="RHEA:24056"/>
        <dbReference type="ChEBI" id="CHEBI:15377"/>
        <dbReference type="ChEBI" id="CHEBI:17268"/>
        <dbReference type="ChEBI" id="CHEBI:43474"/>
        <dbReference type="ChEBI" id="CHEBI:84139"/>
        <dbReference type="EC" id="3.1.3.25"/>
    </reaction>
</comment>
<dbReference type="GO" id="GO:0046872">
    <property type="term" value="F:metal ion binding"/>
    <property type="evidence" value="ECO:0007669"/>
    <property type="project" value="UniProtKB-KW"/>
</dbReference>